<dbReference type="AlphaFoldDB" id="A0A640S6U9"/>
<accession>A0A640S6U9</accession>
<reference evidence="2 3" key="1">
    <citation type="submission" date="2019-12" db="EMBL/GenBank/DDBJ databases">
        <title>Whole genome shotgun sequence of Streptomyces caniferus NBRC 15389.</title>
        <authorList>
            <person name="Ichikawa N."/>
            <person name="Kimura A."/>
            <person name="Kitahashi Y."/>
            <person name="Komaki H."/>
            <person name="Tamura T."/>
        </authorList>
    </citation>
    <scope>NUCLEOTIDE SEQUENCE [LARGE SCALE GENOMIC DNA]</scope>
    <source>
        <strain evidence="2 3">NBRC 15389</strain>
    </source>
</reference>
<dbReference type="Proteomes" id="UP000435837">
    <property type="component" value="Unassembled WGS sequence"/>
</dbReference>
<name>A0A640S6U9_9ACTN</name>
<evidence type="ECO:0000313" key="2">
    <source>
        <dbReference type="EMBL" id="GFE06777.1"/>
    </source>
</evidence>
<proteinExistence type="predicted"/>
<keyword evidence="1" id="KW-0812">Transmembrane</keyword>
<keyword evidence="1" id="KW-0472">Membrane</keyword>
<gene>
    <name evidence="2" type="ORF">Scani_30450</name>
</gene>
<dbReference type="EMBL" id="BLIN01000003">
    <property type="protein sequence ID" value="GFE06777.1"/>
    <property type="molecule type" value="Genomic_DNA"/>
</dbReference>
<evidence type="ECO:0000256" key="1">
    <source>
        <dbReference type="SAM" id="Phobius"/>
    </source>
</evidence>
<feature type="transmembrane region" description="Helical" evidence="1">
    <location>
        <begin position="22"/>
        <end position="42"/>
    </location>
</feature>
<keyword evidence="1" id="KW-1133">Transmembrane helix</keyword>
<sequence>MLKYFRTTTQCGDRSAAAAVEALVIVKVALHATAASAIAMIFRT</sequence>
<organism evidence="2 3">
    <name type="scientific">Streptomyces caniferus</name>
    <dbReference type="NCBI Taxonomy" id="285557"/>
    <lineage>
        <taxon>Bacteria</taxon>
        <taxon>Bacillati</taxon>
        <taxon>Actinomycetota</taxon>
        <taxon>Actinomycetes</taxon>
        <taxon>Kitasatosporales</taxon>
        <taxon>Streptomycetaceae</taxon>
        <taxon>Streptomyces</taxon>
    </lineage>
</organism>
<evidence type="ECO:0000313" key="3">
    <source>
        <dbReference type="Proteomes" id="UP000435837"/>
    </source>
</evidence>
<comment type="caution">
    <text evidence="2">The sequence shown here is derived from an EMBL/GenBank/DDBJ whole genome shotgun (WGS) entry which is preliminary data.</text>
</comment>
<protein>
    <submittedName>
        <fullName evidence="2">Uncharacterized protein</fullName>
    </submittedName>
</protein>